<accession>A0A413R938</accession>
<evidence type="ECO:0000313" key="1">
    <source>
        <dbReference type="EMBL" id="RHA18763.1"/>
    </source>
</evidence>
<name>A0A413R938_9FIRM</name>
<dbReference type="EMBL" id="QSFD01000005">
    <property type="protein sequence ID" value="RHA18763.1"/>
    <property type="molecule type" value="Genomic_DNA"/>
</dbReference>
<organism evidence="1 2">
    <name type="scientific">Eubacterium ventriosum</name>
    <dbReference type="NCBI Taxonomy" id="39496"/>
    <lineage>
        <taxon>Bacteria</taxon>
        <taxon>Bacillati</taxon>
        <taxon>Bacillota</taxon>
        <taxon>Clostridia</taxon>
        <taxon>Eubacteriales</taxon>
        <taxon>Eubacteriaceae</taxon>
        <taxon>Eubacterium</taxon>
    </lineage>
</organism>
<comment type="caution">
    <text evidence="1">The sequence shown here is derived from an EMBL/GenBank/DDBJ whole genome shotgun (WGS) entry which is preliminary data.</text>
</comment>
<dbReference type="AlphaFoldDB" id="A0A413R938"/>
<sequence>MLRFIENLVANANIKKCEKDLEDTTIMDIYEVDTAVKMWQNEGMNATKSWERAEQMRKEIEGK</sequence>
<reference evidence="1 2" key="1">
    <citation type="submission" date="2018-08" db="EMBL/GenBank/DDBJ databases">
        <title>A genome reference for cultivated species of the human gut microbiota.</title>
        <authorList>
            <person name="Zou Y."/>
            <person name="Xue W."/>
            <person name="Luo G."/>
        </authorList>
    </citation>
    <scope>NUCLEOTIDE SEQUENCE [LARGE SCALE GENOMIC DNA]</scope>
    <source>
        <strain evidence="1 2">AM44-11BH</strain>
    </source>
</reference>
<protein>
    <submittedName>
        <fullName evidence="1">Uncharacterized protein</fullName>
    </submittedName>
</protein>
<proteinExistence type="predicted"/>
<evidence type="ECO:0000313" key="2">
    <source>
        <dbReference type="Proteomes" id="UP000284779"/>
    </source>
</evidence>
<dbReference type="Proteomes" id="UP000284779">
    <property type="component" value="Unassembled WGS sequence"/>
</dbReference>
<dbReference type="RefSeq" id="WP_117970509.1">
    <property type="nucleotide sequence ID" value="NZ_CAUBDO010000051.1"/>
</dbReference>
<keyword evidence="2" id="KW-1185">Reference proteome</keyword>
<gene>
    <name evidence="1" type="ORF">DW944_06770</name>
</gene>